<dbReference type="InterPro" id="IPR036514">
    <property type="entry name" value="SGNH_hydro_sf"/>
</dbReference>
<reference evidence="2" key="1">
    <citation type="submission" date="2020-02" db="EMBL/GenBank/DDBJ databases">
        <title>Relaxed selection underlies rapid genomic changes in the transitions from sociality to social parasitism in ants.</title>
        <authorList>
            <person name="Bi X."/>
        </authorList>
    </citation>
    <scope>NUCLEOTIDE SEQUENCE</scope>
    <source>
        <strain evidence="2">BGI-DK2013a</strain>
        <tissue evidence="2">Whole body</tissue>
    </source>
</reference>
<dbReference type="CDD" id="cd01824">
    <property type="entry name" value="Phospholipase_B_like"/>
    <property type="match status" value="1"/>
</dbReference>
<evidence type="ECO:0000313" key="3">
    <source>
        <dbReference type="Proteomes" id="UP000667349"/>
    </source>
</evidence>
<feature type="signal peptide" evidence="1">
    <location>
        <begin position="1"/>
        <end position="18"/>
    </location>
</feature>
<dbReference type="InterPro" id="IPR038885">
    <property type="entry name" value="PLB1"/>
</dbReference>
<feature type="chain" id="PRO_5033003773" evidence="1">
    <location>
        <begin position="19"/>
        <end position="354"/>
    </location>
</feature>
<dbReference type="Gene3D" id="3.40.50.1110">
    <property type="entry name" value="SGNH hydrolase"/>
    <property type="match status" value="1"/>
</dbReference>
<name>A0A836F089_9HYME</name>
<dbReference type="Pfam" id="PF00657">
    <property type="entry name" value="Lipase_GDSL"/>
    <property type="match status" value="1"/>
</dbReference>
<dbReference type="PANTHER" id="PTHR21325">
    <property type="entry name" value="PHOSPHOLIPASE B, PLB1"/>
    <property type="match status" value="1"/>
</dbReference>
<dbReference type="AlphaFoldDB" id="A0A836F089"/>
<dbReference type="InterPro" id="IPR001087">
    <property type="entry name" value="GDSL"/>
</dbReference>
<gene>
    <name evidence="2" type="primary">Plb1_0</name>
    <name evidence="2" type="ORF">G6Z75_0003097</name>
</gene>
<feature type="non-terminal residue" evidence="2">
    <location>
        <position position="354"/>
    </location>
</feature>
<dbReference type="GO" id="GO:0006644">
    <property type="term" value="P:phospholipid metabolic process"/>
    <property type="evidence" value="ECO:0007669"/>
    <property type="project" value="TreeGrafter"/>
</dbReference>
<evidence type="ECO:0000256" key="1">
    <source>
        <dbReference type="SAM" id="SignalP"/>
    </source>
</evidence>
<protein>
    <submittedName>
        <fullName evidence="2">PLB1 Phospholipase</fullName>
    </submittedName>
</protein>
<keyword evidence="3" id="KW-1185">Reference proteome</keyword>
<organism evidence="2 3">
    <name type="scientific">Acromyrmex insinuator</name>
    <dbReference type="NCBI Taxonomy" id="230686"/>
    <lineage>
        <taxon>Eukaryota</taxon>
        <taxon>Metazoa</taxon>
        <taxon>Ecdysozoa</taxon>
        <taxon>Arthropoda</taxon>
        <taxon>Hexapoda</taxon>
        <taxon>Insecta</taxon>
        <taxon>Pterygota</taxon>
        <taxon>Neoptera</taxon>
        <taxon>Endopterygota</taxon>
        <taxon>Hymenoptera</taxon>
        <taxon>Apocrita</taxon>
        <taxon>Aculeata</taxon>
        <taxon>Formicoidea</taxon>
        <taxon>Formicidae</taxon>
        <taxon>Myrmicinae</taxon>
        <taxon>Acromyrmex</taxon>
    </lineage>
</organism>
<sequence length="354" mass="40479">MWKWYQFYCILLHTSVLAMERKTALDSPFNIMLLRSLRNWSFDVFGITGMEEKYLQIARRANKVQKSIPNYVPFPCNVTGSRSPEVPESVHKLRPGDIDVIAAMGDSLIAGAGIFANSVFQVAIENRGVTATGGGQGTWREYLTLPNIIKLISLMIGANDFCNEMCWISSPWSILENHKVDLLQVLRILRDNLPRTFVALIPPPHLKNLVDTRQRRPSFQCFVTTDIECSCLFGLAFQRYKSIYYDIMRQWQILEMEIADYPEFQRNDFVVVAQPILLNITVPLASDGYSDMTYLSSDCFHISQKTNARFANGLWNNLLETVGAKSTTWSDLFHKFYCPTLERPYLATALNSKQ</sequence>
<comment type="caution">
    <text evidence="2">The sequence shown here is derived from an EMBL/GenBank/DDBJ whole genome shotgun (WGS) entry which is preliminary data.</text>
</comment>
<evidence type="ECO:0000313" key="2">
    <source>
        <dbReference type="EMBL" id="KAG5310661.1"/>
    </source>
</evidence>
<dbReference type="Proteomes" id="UP000667349">
    <property type="component" value="Unassembled WGS sequence"/>
</dbReference>
<dbReference type="SUPFAM" id="SSF52266">
    <property type="entry name" value="SGNH hydrolase"/>
    <property type="match status" value="1"/>
</dbReference>
<feature type="non-terminal residue" evidence="2">
    <location>
        <position position="1"/>
    </location>
</feature>
<dbReference type="EMBL" id="JAANHZ010000472">
    <property type="protein sequence ID" value="KAG5310661.1"/>
    <property type="molecule type" value="Genomic_DNA"/>
</dbReference>
<dbReference type="GO" id="GO:0004620">
    <property type="term" value="F:phospholipase activity"/>
    <property type="evidence" value="ECO:0007669"/>
    <property type="project" value="InterPro"/>
</dbReference>
<accession>A0A836F089</accession>
<dbReference type="PANTHER" id="PTHR21325:SF31">
    <property type="entry name" value="GH22081P-RELATED"/>
    <property type="match status" value="1"/>
</dbReference>
<dbReference type="InterPro" id="IPR035547">
    <property type="entry name" value="Phospholipase_B"/>
</dbReference>
<proteinExistence type="predicted"/>
<keyword evidence="1" id="KW-0732">Signal</keyword>